<protein>
    <recommendedName>
        <fullName evidence="2">Bacterial virulence domain-containing protein</fullName>
    </recommendedName>
</protein>
<gene>
    <name evidence="3" type="ORF">JIN85_06855</name>
</gene>
<keyword evidence="4" id="KW-1185">Reference proteome</keyword>
<comment type="caution">
    <text evidence="3">The sequence shown here is derived from an EMBL/GenBank/DDBJ whole genome shotgun (WGS) entry which is preliminary data.</text>
</comment>
<dbReference type="EMBL" id="JAENIJ010000008">
    <property type="protein sequence ID" value="MBK1882125.1"/>
    <property type="molecule type" value="Genomic_DNA"/>
</dbReference>
<feature type="transmembrane region" description="Helical" evidence="1">
    <location>
        <begin position="12"/>
        <end position="34"/>
    </location>
</feature>
<dbReference type="Proteomes" id="UP000603141">
    <property type="component" value="Unassembled WGS sequence"/>
</dbReference>
<dbReference type="SUPFAM" id="SSF53474">
    <property type="entry name" value="alpha/beta-Hydrolases"/>
    <property type="match status" value="1"/>
</dbReference>
<organism evidence="3 4">
    <name type="scientific">Luteolibacter pohnpeiensis</name>
    <dbReference type="NCBI Taxonomy" id="454153"/>
    <lineage>
        <taxon>Bacteria</taxon>
        <taxon>Pseudomonadati</taxon>
        <taxon>Verrucomicrobiota</taxon>
        <taxon>Verrucomicrobiia</taxon>
        <taxon>Verrucomicrobiales</taxon>
        <taxon>Verrucomicrobiaceae</taxon>
        <taxon>Luteolibacter</taxon>
    </lineage>
</organism>
<keyword evidence="1" id="KW-0812">Transmembrane</keyword>
<evidence type="ECO:0000313" key="3">
    <source>
        <dbReference type="EMBL" id="MBK1882125.1"/>
    </source>
</evidence>
<evidence type="ECO:0000259" key="2">
    <source>
        <dbReference type="Pfam" id="PF06057"/>
    </source>
</evidence>
<proteinExistence type="predicted"/>
<dbReference type="AlphaFoldDB" id="A0A934VVF6"/>
<name>A0A934VVF6_9BACT</name>
<keyword evidence="1" id="KW-0472">Membrane</keyword>
<dbReference type="RefSeq" id="WP_200268955.1">
    <property type="nucleotide sequence ID" value="NZ_JAENIJ010000008.1"/>
</dbReference>
<sequence>MSSNPKRRRKRWLLFGIGGLIFAAVVAFILHMVLPHHFLGTGQALVLTLPHGKFETLYYNLGRRHPKGIVIVATGDGGWSYWEENVAKHLSGQGYAVGGWDCRKFADTRTYDAAELSAGFRQAVEVVRKHSGAGDVPIWYLGWSTGAEQSVAAAAFPGRPDGLVGLLLAAPGRTGRYGIDDSDLLGVEPQGENTFRLSSLAPKLKGLKIVQFAAGLDPLDDTSWLPALGDIPHQLIEFPTELHDMGGAGDEFLKKVDEAMSWTLKRP</sequence>
<evidence type="ECO:0000256" key="1">
    <source>
        <dbReference type="SAM" id="Phobius"/>
    </source>
</evidence>
<keyword evidence="1" id="KW-1133">Transmembrane helix</keyword>
<evidence type="ECO:0000313" key="4">
    <source>
        <dbReference type="Proteomes" id="UP000603141"/>
    </source>
</evidence>
<accession>A0A934VVF6</accession>
<reference evidence="3" key="1">
    <citation type="submission" date="2021-01" db="EMBL/GenBank/DDBJ databases">
        <title>Modified the classification status of verrucomicrobia.</title>
        <authorList>
            <person name="Feng X."/>
        </authorList>
    </citation>
    <scope>NUCLEOTIDE SEQUENCE</scope>
    <source>
        <strain evidence="3">KCTC 22041</strain>
    </source>
</reference>
<feature type="domain" description="Bacterial virulence" evidence="2">
    <location>
        <begin position="69"/>
        <end position="188"/>
    </location>
</feature>
<dbReference type="Pfam" id="PF06057">
    <property type="entry name" value="VirJ"/>
    <property type="match status" value="1"/>
</dbReference>
<dbReference type="InterPro" id="IPR029058">
    <property type="entry name" value="AB_hydrolase_fold"/>
</dbReference>
<dbReference type="InterPro" id="IPR010333">
    <property type="entry name" value="VirJ"/>
</dbReference>
<dbReference type="Gene3D" id="3.40.50.1820">
    <property type="entry name" value="alpha/beta hydrolase"/>
    <property type="match status" value="1"/>
</dbReference>